<feature type="signal peptide" evidence="7">
    <location>
        <begin position="1"/>
        <end position="23"/>
    </location>
</feature>
<evidence type="ECO:0000256" key="2">
    <source>
        <dbReference type="ARBA" id="ARBA00022670"/>
    </source>
</evidence>
<keyword evidence="3" id="KW-0479">Metal-binding</keyword>
<dbReference type="InterPro" id="IPR036365">
    <property type="entry name" value="PGBD-like_sf"/>
</dbReference>
<evidence type="ECO:0000313" key="9">
    <source>
        <dbReference type="EMBL" id="MED6149979.1"/>
    </source>
</evidence>
<dbReference type="SUPFAM" id="SSF47090">
    <property type="entry name" value="PGBD-like"/>
    <property type="match status" value="1"/>
</dbReference>
<gene>
    <name evidence="9" type="ORF">PIB30_067760</name>
</gene>
<feature type="domain" description="Peptidase metallopeptidase" evidence="8">
    <location>
        <begin position="202"/>
        <end position="386"/>
    </location>
</feature>
<evidence type="ECO:0000256" key="6">
    <source>
        <dbReference type="ARBA" id="ARBA00023049"/>
    </source>
</evidence>
<keyword evidence="10" id="KW-1185">Reference proteome</keyword>
<dbReference type="EMBL" id="JASCZI010091334">
    <property type="protein sequence ID" value="MED6149979.1"/>
    <property type="molecule type" value="Genomic_DNA"/>
</dbReference>
<dbReference type="Proteomes" id="UP001341840">
    <property type="component" value="Unassembled WGS sequence"/>
</dbReference>
<comment type="similarity">
    <text evidence="1">Belongs to the peptidase M10A family. Matrix metalloproteinases (MMPs) subfamily.</text>
</comment>
<evidence type="ECO:0000256" key="5">
    <source>
        <dbReference type="ARBA" id="ARBA00022833"/>
    </source>
</evidence>
<dbReference type="Pfam" id="PF00413">
    <property type="entry name" value="Peptidase_M10"/>
    <property type="match status" value="1"/>
</dbReference>
<dbReference type="Pfam" id="PF01471">
    <property type="entry name" value="PG_binding_1"/>
    <property type="match status" value="1"/>
</dbReference>
<dbReference type="InterPro" id="IPR024079">
    <property type="entry name" value="MetalloPept_cat_dom_sf"/>
</dbReference>
<keyword evidence="2" id="KW-0645">Protease</keyword>
<dbReference type="InterPro" id="IPR021190">
    <property type="entry name" value="Pept_M10A"/>
</dbReference>
<keyword evidence="6" id="KW-0482">Metalloprotease</keyword>
<comment type="caution">
    <text evidence="9">The sequence shown here is derived from an EMBL/GenBank/DDBJ whole genome shotgun (WGS) entry which is preliminary data.</text>
</comment>
<dbReference type="SUPFAM" id="SSF55486">
    <property type="entry name" value="Metalloproteases ('zincins'), catalytic domain"/>
    <property type="match status" value="1"/>
</dbReference>
<feature type="chain" id="PRO_5046237239" description="Peptidase metallopeptidase domain-containing protein" evidence="7">
    <location>
        <begin position="24"/>
        <end position="389"/>
    </location>
</feature>
<evidence type="ECO:0000259" key="8">
    <source>
        <dbReference type="SMART" id="SM00235"/>
    </source>
</evidence>
<keyword evidence="4" id="KW-0378">Hydrolase</keyword>
<protein>
    <recommendedName>
        <fullName evidence="8">Peptidase metallopeptidase domain-containing protein</fullName>
    </recommendedName>
</protein>
<keyword evidence="5" id="KW-0862">Zinc</keyword>
<keyword evidence="7" id="KW-0732">Signal</keyword>
<evidence type="ECO:0000256" key="1">
    <source>
        <dbReference type="ARBA" id="ARBA00009614"/>
    </source>
</evidence>
<proteinExistence type="inferred from homology"/>
<dbReference type="PANTHER" id="PTHR10201">
    <property type="entry name" value="MATRIX METALLOPROTEINASE"/>
    <property type="match status" value="1"/>
</dbReference>
<dbReference type="InterPro" id="IPR006026">
    <property type="entry name" value="Peptidase_Metallo"/>
</dbReference>
<evidence type="ECO:0000313" key="10">
    <source>
        <dbReference type="Proteomes" id="UP001341840"/>
    </source>
</evidence>
<organism evidence="9 10">
    <name type="scientific">Stylosanthes scabra</name>
    <dbReference type="NCBI Taxonomy" id="79078"/>
    <lineage>
        <taxon>Eukaryota</taxon>
        <taxon>Viridiplantae</taxon>
        <taxon>Streptophyta</taxon>
        <taxon>Embryophyta</taxon>
        <taxon>Tracheophyta</taxon>
        <taxon>Spermatophyta</taxon>
        <taxon>Magnoliopsida</taxon>
        <taxon>eudicotyledons</taxon>
        <taxon>Gunneridae</taxon>
        <taxon>Pentapetalae</taxon>
        <taxon>rosids</taxon>
        <taxon>fabids</taxon>
        <taxon>Fabales</taxon>
        <taxon>Fabaceae</taxon>
        <taxon>Papilionoideae</taxon>
        <taxon>50 kb inversion clade</taxon>
        <taxon>dalbergioids sensu lato</taxon>
        <taxon>Dalbergieae</taxon>
        <taxon>Pterocarpus clade</taxon>
        <taxon>Stylosanthes</taxon>
    </lineage>
</organism>
<name>A0ABU6TMF8_9FABA</name>
<reference evidence="9 10" key="1">
    <citation type="journal article" date="2023" name="Plants (Basel)">
        <title>Bridging the Gap: Combining Genomics and Transcriptomics Approaches to Understand Stylosanthes scabra, an Orphan Legume from the Brazilian Caatinga.</title>
        <authorList>
            <person name="Ferreira-Neto J.R.C."/>
            <person name="da Silva M.D."/>
            <person name="Binneck E."/>
            <person name="de Melo N.F."/>
            <person name="da Silva R.H."/>
            <person name="de Melo A.L.T.M."/>
            <person name="Pandolfi V."/>
            <person name="Bustamante F.O."/>
            <person name="Brasileiro-Vidal A.C."/>
            <person name="Benko-Iseppon A.M."/>
        </authorList>
    </citation>
    <scope>NUCLEOTIDE SEQUENCE [LARGE SCALE GENOMIC DNA]</scope>
    <source>
        <tissue evidence="9">Leaves</tissue>
    </source>
</reference>
<dbReference type="InterPro" id="IPR002477">
    <property type="entry name" value="Peptidoglycan-bd-like"/>
</dbReference>
<accession>A0ABU6TMF8</accession>
<dbReference type="SMART" id="SM00235">
    <property type="entry name" value="ZnMc"/>
    <property type="match status" value="1"/>
</dbReference>
<sequence length="389" mass="43858">MKAYLLSLLLIFVLLDTTVPTASLDLSKLSGAAKKLVSSLKQPSKTGFKELIEKHFSNNRKTKSPRRGSNYTETIDNYNKLKSWLSKHKKGSHHKSTTTTEERDCGGCFVVSLTHVENIDGLSYFKEYLSKYGYITYSKSFNDDLDNRTVSAFKNYQKFFNLKATGMIDEETAQQMELLRCGVPDLNYAFHLSGTDPVSWPLGTAWFPNNRRELTYGFLPTIKIPQKAVKVFRDSFKRWSVAVGGAVNFTEMAAYNAADIKIGFLHLSRHLFRVEVVGATLMVKQSYYHKVDGGGDGDDGLAYGIVALDNSKYWALPGDNLAGKQLWKFGVVDLETVAMHQIGHLLGLRHSSDEESVMYPSILPHKQRKVNLSKDDKKQIHKIYFSGKP</sequence>
<evidence type="ECO:0000256" key="3">
    <source>
        <dbReference type="ARBA" id="ARBA00022723"/>
    </source>
</evidence>
<evidence type="ECO:0000256" key="4">
    <source>
        <dbReference type="ARBA" id="ARBA00022801"/>
    </source>
</evidence>
<dbReference type="PRINTS" id="PR00138">
    <property type="entry name" value="MATRIXIN"/>
</dbReference>
<dbReference type="Gene3D" id="3.40.390.10">
    <property type="entry name" value="Collagenase (Catalytic Domain)"/>
    <property type="match status" value="1"/>
</dbReference>
<evidence type="ECO:0000256" key="7">
    <source>
        <dbReference type="SAM" id="SignalP"/>
    </source>
</evidence>
<dbReference type="InterPro" id="IPR001818">
    <property type="entry name" value="Pept_M10_metallopeptidase"/>
</dbReference>
<dbReference type="PANTHER" id="PTHR10201:SF259">
    <property type="entry name" value="MATRIXIN PROTEIN"/>
    <property type="match status" value="1"/>
</dbReference>